<dbReference type="RefSeq" id="WP_025832665.1">
    <property type="nucleotide sequence ID" value="NZ_FQZN01000012.1"/>
</dbReference>
<reference evidence="3" key="1">
    <citation type="submission" date="2016-11" db="EMBL/GenBank/DDBJ databases">
        <authorList>
            <person name="Varghese N."/>
            <person name="Submissions S."/>
        </authorList>
    </citation>
    <scope>NUCLEOTIDE SEQUENCE [LARGE SCALE GENOMIC DNA]</scope>
    <source>
        <strain evidence="3">DSM 26884</strain>
    </source>
</reference>
<organism evidence="2 3">
    <name type="scientific">Bacteroides stercorirosoris</name>
    <dbReference type="NCBI Taxonomy" id="871324"/>
    <lineage>
        <taxon>Bacteria</taxon>
        <taxon>Pseudomonadati</taxon>
        <taxon>Bacteroidota</taxon>
        <taxon>Bacteroidia</taxon>
        <taxon>Bacteroidales</taxon>
        <taxon>Bacteroidaceae</taxon>
        <taxon>Bacteroides</taxon>
    </lineage>
</organism>
<dbReference type="AlphaFoldDB" id="A0A1M6FLL4"/>
<dbReference type="EMBL" id="FQZN01000012">
    <property type="protein sequence ID" value="SHI98587.1"/>
    <property type="molecule type" value="Genomic_DNA"/>
</dbReference>
<dbReference type="Pfam" id="PF22292">
    <property type="entry name" value="DUF6965"/>
    <property type="match status" value="1"/>
</dbReference>
<dbReference type="eggNOG" id="ENOG50311FD">
    <property type="taxonomic scope" value="Bacteria"/>
</dbReference>
<evidence type="ECO:0000313" key="2">
    <source>
        <dbReference type="EMBL" id="SHI98587.1"/>
    </source>
</evidence>
<protein>
    <recommendedName>
        <fullName evidence="1">DUF6965 domain-containing protein</fullName>
    </recommendedName>
</protein>
<evidence type="ECO:0000313" key="3">
    <source>
        <dbReference type="Proteomes" id="UP000184192"/>
    </source>
</evidence>
<proteinExistence type="predicted"/>
<name>A0A1M6FLL4_9BACE</name>
<dbReference type="InterPro" id="IPR054238">
    <property type="entry name" value="DUF6965"/>
</dbReference>
<keyword evidence="3" id="KW-1185">Reference proteome</keyword>
<accession>A0A1M6FLL4</accession>
<sequence>MAYNYDEESVKALINWAETTQLPQEVTLSAAEHITDTSIYVRANINDIKQHYPDTFYNAAIDRLYRLKEFVEGTAE</sequence>
<dbReference type="Proteomes" id="UP000184192">
    <property type="component" value="Unassembled WGS sequence"/>
</dbReference>
<dbReference type="GeneID" id="92712320"/>
<feature type="domain" description="DUF6965" evidence="1">
    <location>
        <begin position="8"/>
        <end position="72"/>
    </location>
</feature>
<evidence type="ECO:0000259" key="1">
    <source>
        <dbReference type="Pfam" id="PF22292"/>
    </source>
</evidence>
<gene>
    <name evidence="2" type="ORF">SAMN05444350_112101</name>
</gene>